<dbReference type="PANTHER" id="PTHR30344">
    <property type="entry name" value="6-PHOSPHOGLUCONOLACTONASE-RELATED"/>
    <property type="match status" value="1"/>
</dbReference>
<dbReference type="PANTHER" id="PTHR30344:SF1">
    <property type="entry name" value="6-PHOSPHOGLUCONOLACTONASE"/>
    <property type="match status" value="1"/>
</dbReference>
<dbReference type="InterPro" id="IPR011422">
    <property type="entry name" value="BRAP2/ETP1_RRM"/>
</dbReference>
<dbReference type="AlphaFoldDB" id="A0A4V4M6C2"/>
<dbReference type="PRINTS" id="PR00328">
    <property type="entry name" value="SAR1GTPBP"/>
</dbReference>
<feature type="compositionally biased region" description="Polar residues" evidence="8">
    <location>
        <begin position="1043"/>
        <end position="1052"/>
    </location>
</feature>
<feature type="compositionally biased region" description="Polar residues" evidence="8">
    <location>
        <begin position="291"/>
        <end position="300"/>
    </location>
</feature>
<keyword evidence="7" id="KW-0863">Zinc-finger</keyword>
<dbReference type="SMART" id="SM00178">
    <property type="entry name" value="SAR"/>
    <property type="match status" value="1"/>
</dbReference>
<feature type="binding site" evidence="5">
    <location>
        <begin position="132"/>
        <end position="135"/>
    </location>
    <ligand>
        <name>GTP</name>
        <dbReference type="ChEBI" id="CHEBI:37565"/>
    </ligand>
</feature>
<evidence type="ECO:0000256" key="6">
    <source>
        <dbReference type="PIRSR" id="PIRSR606689-2"/>
    </source>
</evidence>
<dbReference type="GO" id="GO:0017057">
    <property type="term" value="F:6-phosphogluconolactonase activity"/>
    <property type="evidence" value="ECO:0007669"/>
    <property type="project" value="TreeGrafter"/>
</dbReference>
<dbReference type="Pfam" id="PF00025">
    <property type="entry name" value="Arf"/>
    <property type="match status" value="1"/>
</dbReference>
<feature type="binding site" evidence="5">
    <location>
        <position position="76"/>
    </location>
    <ligand>
        <name>GTP</name>
        <dbReference type="ChEBI" id="CHEBI:37565"/>
    </ligand>
</feature>
<feature type="binding site" evidence="6">
    <location>
        <position position="37"/>
    </location>
    <ligand>
        <name>Mg(2+)</name>
        <dbReference type="ChEBI" id="CHEBI:18420"/>
    </ligand>
</feature>
<dbReference type="InterPro" id="IPR019405">
    <property type="entry name" value="Lactonase_7-beta_prop"/>
</dbReference>
<dbReference type="GO" id="GO:0003924">
    <property type="term" value="F:GTPase activity"/>
    <property type="evidence" value="ECO:0007669"/>
    <property type="project" value="InterPro"/>
</dbReference>
<gene>
    <name evidence="10" type="ORF">E3P86_00628</name>
</gene>
<comment type="similarity">
    <text evidence="2">Belongs to the small GTPase superfamily. Arf family.</text>
</comment>
<dbReference type="InterPro" id="IPR050282">
    <property type="entry name" value="Cycloisomerase_2"/>
</dbReference>
<evidence type="ECO:0000259" key="9">
    <source>
        <dbReference type="PROSITE" id="PS50271"/>
    </source>
</evidence>
<dbReference type="PROSITE" id="PS50271">
    <property type="entry name" value="ZF_UBP"/>
    <property type="match status" value="1"/>
</dbReference>
<dbReference type="FunFam" id="3.40.50.300:FF:000412">
    <property type="entry name" value="ADP-ribosylation factor 1"/>
    <property type="match status" value="1"/>
</dbReference>
<protein>
    <recommendedName>
        <fullName evidence="9">UBP-type domain-containing protein</fullName>
    </recommendedName>
</protein>
<dbReference type="Gene3D" id="3.30.40.10">
    <property type="entry name" value="Zinc/RING finger domain, C3HC4 (zinc finger)"/>
    <property type="match status" value="1"/>
</dbReference>
<comment type="caution">
    <text evidence="10">The sequence shown here is derived from an EMBL/GenBank/DDBJ whole genome shotgun (WGS) entry which is preliminary data.</text>
</comment>
<feature type="binding site" evidence="5">
    <location>
        <begin position="30"/>
        <end position="37"/>
    </location>
    <ligand>
        <name>GTP</name>
        <dbReference type="ChEBI" id="CHEBI:37565"/>
    </ligand>
</feature>
<dbReference type="InterPro" id="IPR013083">
    <property type="entry name" value="Znf_RING/FYVE/PHD"/>
</dbReference>
<dbReference type="GO" id="GO:0030010">
    <property type="term" value="P:establishment of cell polarity"/>
    <property type="evidence" value="ECO:0007669"/>
    <property type="project" value="UniProtKB-ARBA"/>
</dbReference>
<organism evidence="10 11">
    <name type="scientific">Wallemia ichthyophaga</name>
    <dbReference type="NCBI Taxonomy" id="245174"/>
    <lineage>
        <taxon>Eukaryota</taxon>
        <taxon>Fungi</taxon>
        <taxon>Dikarya</taxon>
        <taxon>Basidiomycota</taxon>
        <taxon>Wallemiomycotina</taxon>
        <taxon>Wallemiomycetes</taxon>
        <taxon>Wallemiales</taxon>
        <taxon>Wallemiaceae</taxon>
        <taxon>Wallemia</taxon>
    </lineage>
</organism>
<dbReference type="InterPro" id="IPR027417">
    <property type="entry name" value="P-loop_NTPase"/>
</dbReference>
<evidence type="ECO:0000256" key="1">
    <source>
        <dbReference type="ARBA" id="ARBA00005564"/>
    </source>
</evidence>
<dbReference type="SUPFAM" id="SSF52540">
    <property type="entry name" value="P-loop containing nucleoside triphosphate hydrolases"/>
    <property type="match status" value="1"/>
</dbReference>
<dbReference type="SMART" id="SM00177">
    <property type="entry name" value="ARF"/>
    <property type="match status" value="1"/>
</dbReference>
<dbReference type="NCBIfam" id="TIGR00231">
    <property type="entry name" value="small_GTP"/>
    <property type="match status" value="1"/>
</dbReference>
<dbReference type="InterPro" id="IPR015943">
    <property type="entry name" value="WD40/YVTN_repeat-like_dom_sf"/>
</dbReference>
<dbReference type="Gene3D" id="3.40.50.300">
    <property type="entry name" value="P-loop containing nucleotide triphosphate hydrolases"/>
    <property type="match status" value="1"/>
</dbReference>
<dbReference type="Pfam" id="PF10282">
    <property type="entry name" value="Lactonase"/>
    <property type="match status" value="1"/>
</dbReference>
<reference evidence="10 11" key="1">
    <citation type="submission" date="2019-03" db="EMBL/GenBank/DDBJ databases">
        <title>Sequencing 23 genomes of Wallemia ichthyophaga.</title>
        <authorList>
            <person name="Gostincar C."/>
        </authorList>
    </citation>
    <scope>NUCLEOTIDE SEQUENCE [LARGE SCALE GENOMIC DNA]</scope>
    <source>
        <strain evidence="10 11">EXF-6200</strain>
    </source>
</reference>
<dbReference type="InterPro" id="IPR011048">
    <property type="entry name" value="Haem_d1_sf"/>
</dbReference>
<evidence type="ECO:0000313" key="10">
    <source>
        <dbReference type="EMBL" id="TIB40564.1"/>
    </source>
</evidence>
<dbReference type="SUPFAM" id="SSF51004">
    <property type="entry name" value="C-terminal (heme d1) domain of cytochrome cd1-nitrite reductase"/>
    <property type="match status" value="1"/>
</dbReference>
<dbReference type="SMART" id="SM00175">
    <property type="entry name" value="RAB"/>
    <property type="match status" value="1"/>
</dbReference>
<dbReference type="SUPFAM" id="SSF57850">
    <property type="entry name" value="RING/U-box"/>
    <property type="match status" value="1"/>
</dbReference>
<evidence type="ECO:0000256" key="7">
    <source>
        <dbReference type="PROSITE-ProRule" id="PRU00502"/>
    </source>
</evidence>
<dbReference type="Pfam" id="PF02148">
    <property type="entry name" value="zf-UBP"/>
    <property type="match status" value="1"/>
</dbReference>
<accession>A0A4V4M6C2</accession>
<feature type="region of interest" description="Disordered" evidence="8">
    <location>
        <begin position="289"/>
        <end position="319"/>
    </location>
</feature>
<dbReference type="EMBL" id="SPOI01000014">
    <property type="protein sequence ID" value="TIB40564.1"/>
    <property type="molecule type" value="Genomic_DNA"/>
</dbReference>
<feature type="region of interest" description="Disordered" evidence="8">
    <location>
        <begin position="1008"/>
        <end position="1058"/>
    </location>
</feature>
<sequence>MGATLSGLANIFKPLFFWNGGKECRILMLGLDAAGKTTIIYRLQLGEVIQTIPTIGFNVESIDYNGLKLNVWDLGGQTSIRPYWRCYYANTQAIIYVVDSTDTERLPTSRSELITMLSEDELKDAKLLVLANKQDIPDALPASEVSLQLGLDSMKDRAGLAGLSGASAYTILAGSYNASLTTYTFDSDKSTIGYGKKHSLPQGFAPSWIQESPANNSLVAVCSETFPGSVASTLIEDAENHSVVNTLPSGGDGPASGGFTADGKCFVAANYASGSIQAYSVADDGKISNLGKPQQLSGSGPNKERQTSPHPHHVVASPLDDKTVYIPDLGSDRILQFAIKNDNLDKVAEYETPAGSGPRHGVFHPELPILYVITELSNEVLVFKVDDSGGLEQISKIGIVPESKKNKTSMQASEIGISSDGKYIYAANRDVKPADAKDEDHLAIITVGEKGEELSVKGHAKVGGIQPRAFKLFGAKEEYLIVGNTYENDPNVGIFQRDTLTGEVKQAAKQGGQSPTSFIWLADLIVITANNTHDKKDIFQDLSISSNKRSKQGTQGSQCKDSRFGDITISYIDPLLSDPFEELKNCVNSAILRKIPSPGTYMEFNNCDQGTVTTPSPPIAKYYPAAFEGNVEVSGIIHLYKDSLSLEESDNDAMNELNFIQTSSSAALSSAERNSVVGILAVPSSMSPSDLLEFIRPALDAISHIRILRDAAPNRFITVIKFKDFRDAIEFKDMYDGTPFSSLNEEICRVVRISSVEIQPDSSNMKPSSFELSASDGWISGANQSIELPTCPVSFTVPAFQHGLTLDVQYGPGHAYRHYEETTHLFSLDLATQRVWDYAGDGYVHRLIQKSDGKVVELPSATSSYSQLASKSKQRDNNPEQDEEGIEKKGSGAEDEMVALEFSALLASQLETQRYYFAYLNARVESLEMAIESQRNMVDPEEGLIRENNRLEKKVSKSAEILHFLIQQNESQNEIIAGLSAENTELKENVRDLMFFVEAREKVPTLAEGEMAGGSIGVAPPPPSYSKQKKKKKKKEKKPPQGASASESTTKPALTPPN</sequence>
<dbReference type="InterPro" id="IPR005225">
    <property type="entry name" value="Small_GTP-bd"/>
</dbReference>
<dbReference type="Pfam" id="PF07576">
    <property type="entry name" value="BRAP2"/>
    <property type="match status" value="1"/>
</dbReference>
<comment type="similarity">
    <text evidence="1">Belongs to the cycloisomerase 2 family.</text>
</comment>
<dbReference type="PROSITE" id="PS51417">
    <property type="entry name" value="ARF"/>
    <property type="match status" value="1"/>
</dbReference>
<keyword evidence="7" id="KW-0862">Zinc</keyword>
<keyword evidence="6" id="KW-0460">Magnesium</keyword>
<name>A0A4V4M6C2_WALIC</name>
<feature type="compositionally biased region" description="Basic residues" evidence="8">
    <location>
        <begin position="1027"/>
        <end position="1037"/>
    </location>
</feature>
<evidence type="ECO:0000256" key="2">
    <source>
        <dbReference type="ARBA" id="ARBA00010290"/>
    </source>
</evidence>
<evidence type="ECO:0000256" key="5">
    <source>
        <dbReference type="PIRSR" id="PIRSR606689-1"/>
    </source>
</evidence>
<feature type="domain" description="UBP-type" evidence="9">
    <location>
        <begin position="746"/>
        <end position="864"/>
    </location>
</feature>
<dbReference type="GO" id="GO:0008270">
    <property type="term" value="F:zinc ion binding"/>
    <property type="evidence" value="ECO:0007669"/>
    <property type="project" value="UniProtKB-KW"/>
</dbReference>
<proteinExistence type="inferred from homology"/>
<evidence type="ECO:0000256" key="4">
    <source>
        <dbReference type="ARBA" id="ARBA00023134"/>
    </source>
</evidence>
<evidence type="ECO:0000256" key="8">
    <source>
        <dbReference type="SAM" id="MobiDB-lite"/>
    </source>
</evidence>
<dbReference type="InterPro" id="IPR006689">
    <property type="entry name" value="Small_GTPase_ARF/SAR"/>
</dbReference>
<dbReference type="Proteomes" id="UP000310689">
    <property type="component" value="Unassembled WGS sequence"/>
</dbReference>
<evidence type="ECO:0000256" key="3">
    <source>
        <dbReference type="ARBA" id="ARBA00022741"/>
    </source>
</evidence>
<dbReference type="InterPro" id="IPR001607">
    <property type="entry name" value="Znf_UBP"/>
</dbReference>
<keyword evidence="3 5" id="KW-0547">Nucleotide-binding</keyword>
<dbReference type="Gene3D" id="2.130.10.10">
    <property type="entry name" value="YVTN repeat-like/Quinoprotein amine dehydrogenase"/>
    <property type="match status" value="1"/>
</dbReference>
<dbReference type="GO" id="GO:0005525">
    <property type="term" value="F:GTP binding"/>
    <property type="evidence" value="ECO:0007669"/>
    <property type="project" value="UniProtKB-KW"/>
</dbReference>
<keyword evidence="6" id="KW-0479">Metal-binding</keyword>
<feature type="binding site" evidence="6">
    <location>
        <position position="54"/>
    </location>
    <ligand>
        <name>Mg(2+)</name>
        <dbReference type="ChEBI" id="CHEBI:18420"/>
    </ligand>
</feature>
<evidence type="ECO:0000313" key="11">
    <source>
        <dbReference type="Proteomes" id="UP000310689"/>
    </source>
</evidence>
<feature type="region of interest" description="Disordered" evidence="8">
    <location>
        <begin position="866"/>
        <end position="892"/>
    </location>
</feature>
<keyword evidence="4 5" id="KW-0342">GTP-binding</keyword>